<dbReference type="VEuPathDB" id="FungiDB:Z518_08258"/>
<feature type="domain" description="Cupin type-1" evidence="1">
    <location>
        <begin position="72"/>
        <end position="160"/>
    </location>
</feature>
<gene>
    <name evidence="2" type="ORF">Z518_08258</name>
</gene>
<reference evidence="2 3" key="1">
    <citation type="submission" date="2015-01" db="EMBL/GenBank/DDBJ databases">
        <title>The Genome Sequence of Rhinocladiella mackenzie CBS 650.93.</title>
        <authorList>
            <consortium name="The Broad Institute Genomics Platform"/>
            <person name="Cuomo C."/>
            <person name="de Hoog S."/>
            <person name="Gorbushina A."/>
            <person name="Stielow B."/>
            <person name="Teixiera M."/>
            <person name="Abouelleil A."/>
            <person name="Chapman S.B."/>
            <person name="Priest M."/>
            <person name="Young S.K."/>
            <person name="Wortman J."/>
            <person name="Nusbaum C."/>
            <person name="Birren B."/>
        </authorList>
    </citation>
    <scope>NUCLEOTIDE SEQUENCE [LARGE SCALE GENOMIC DNA]</scope>
    <source>
        <strain evidence="2 3">CBS 650.93</strain>
    </source>
</reference>
<name>A0A0D2FK07_9EURO</name>
<dbReference type="CDD" id="cd02219">
    <property type="entry name" value="cupin_YjlB-like"/>
    <property type="match status" value="1"/>
</dbReference>
<dbReference type="PANTHER" id="PTHR36448">
    <property type="entry name" value="BLR7373 PROTEIN"/>
    <property type="match status" value="1"/>
</dbReference>
<dbReference type="InterPro" id="IPR047121">
    <property type="entry name" value="YjiB-like"/>
</dbReference>
<sequence length="226" mass="24583">MDGQINSFHDNVEVRKHLLPPTPLIPSSPRPLLHYPSFLSLESECMAAQAYDLMSKNGWQVQWVFRYGPTQPSHYHSAVHECMAVLSGTATIRFGVADTASDLEESTHGSGKEDGGIELQARTGDVFVLPAGTAHKTFDTQPAAEFKLLTPGDGHHIAAADVRHALTNLKLSGFTMIGAYPKDGGTWDFARGGENVGNYEQVWSVPKPENDPVLGKAEEGLCGQWQ</sequence>
<protein>
    <recommendedName>
        <fullName evidence="1">Cupin type-1 domain-containing protein</fullName>
    </recommendedName>
</protein>
<dbReference type="OrthoDB" id="2446447at2759"/>
<dbReference type="Proteomes" id="UP000053617">
    <property type="component" value="Unassembled WGS sequence"/>
</dbReference>
<proteinExistence type="predicted"/>
<dbReference type="SUPFAM" id="SSF51182">
    <property type="entry name" value="RmlC-like cupins"/>
    <property type="match status" value="1"/>
</dbReference>
<evidence type="ECO:0000259" key="1">
    <source>
        <dbReference type="Pfam" id="PF00190"/>
    </source>
</evidence>
<dbReference type="InterPro" id="IPR006045">
    <property type="entry name" value="Cupin_1"/>
</dbReference>
<dbReference type="EMBL" id="KN847480">
    <property type="protein sequence ID" value="KIX02317.1"/>
    <property type="molecule type" value="Genomic_DNA"/>
</dbReference>
<dbReference type="GeneID" id="25296329"/>
<evidence type="ECO:0000313" key="3">
    <source>
        <dbReference type="Proteomes" id="UP000053617"/>
    </source>
</evidence>
<dbReference type="Pfam" id="PF00190">
    <property type="entry name" value="Cupin_1"/>
    <property type="match status" value="1"/>
</dbReference>
<dbReference type="RefSeq" id="XP_013269453.1">
    <property type="nucleotide sequence ID" value="XM_013413999.1"/>
</dbReference>
<dbReference type="InterPro" id="IPR011051">
    <property type="entry name" value="RmlC_Cupin_sf"/>
</dbReference>
<dbReference type="PANTHER" id="PTHR36448:SF3">
    <property type="entry name" value="CUPIN TYPE-2 DOMAIN-CONTAINING PROTEIN"/>
    <property type="match status" value="1"/>
</dbReference>
<evidence type="ECO:0000313" key="2">
    <source>
        <dbReference type="EMBL" id="KIX02317.1"/>
    </source>
</evidence>
<organism evidence="2 3">
    <name type="scientific">Rhinocladiella mackenziei CBS 650.93</name>
    <dbReference type="NCBI Taxonomy" id="1442369"/>
    <lineage>
        <taxon>Eukaryota</taxon>
        <taxon>Fungi</taxon>
        <taxon>Dikarya</taxon>
        <taxon>Ascomycota</taxon>
        <taxon>Pezizomycotina</taxon>
        <taxon>Eurotiomycetes</taxon>
        <taxon>Chaetothyriomycetidae</taxon>
        <taxon>Chaetothyriales</taxon>
        <taxon>Herpotrichiellaceae</taxon>
        <taxon>Rhinocladiella</taxon>
    </lineage>
</organism>
<keyword evidence="3" id="KW-1185">Reference proteome</keyword>
<dbReference type="AlphaFoldDB" id="A0A0D2FK07"/>
<dbReference type="Gene3D" id="2.60.120.10">
    <property type="entry name" value="Jelly Rolls"/>
    <property type="match status" value="1"/>
</dbReference>
<accession>A0A0D2FK07</accession>
<dbReference type="InterPro" id="IPR014710">
    <property type="entry name" value="RmlC-like_jellyroll"/>
</dbReference>
<dbReference type="HOGENOM" id="CLU_084522_0_0_1"/>